<organism evidence="9 10">
    <name type="scientific">Teichococcus vastitatis</name>
    <dbReference type="NCBI Taxonomy" id="2307076"/>
    <lineage>
        <taxon>Bacteria</taxon>
        <taxon>Pseudomonadati</taxon>
        <taxon>Pseudomonadota</taxon>
        <taxon>Alphaproteobacteria</taxon>
        <taxon>Acetobacterales</taxon>
        <taxon>Roseomonadaceae</taxon>
        <taxon>Roseomonas</taxon>
    </lineage>
</organism>
<feature type="binding site" evidence="6">
    <location>
        <position position="773"/>
    </location>
    <ligand>
        <name>alpha-maltose 1-phosphate</name>
        <dbReference type="ChEBI" id="CHEBI:63576"/>
    </ligand>
</feature>
<comment type="similarity">
    <text evidence="6">Belongs to the glycosyl hydrolase 13 family. GlgE subfamily.</text>
</comment>
<keyword evidence="2 6" id="KW-0328">Glycosyltransferase</keyword>
<keyword evidence="3 6" id="KW-0808">Transferase</keyword>
<gene>
    <name evidence="6" type="primary">glgE</name>
    <name evidence="9" type="ORF">MON41_09850</name>
</gene>
<dbReference type="InterPro" id="IPR006047">
    <property type="entry name" value="GH13_cat_dom"/>
</dbReference>
<feature type="region of interest" description="Disordered" evidence="7">
    <location>
        <begin position="111"/>
        <end position="139"/>
    </location>
</feature>
<sequence>MPAAVANPASALYYINPLALGPLEQWPAEFERIATLGFDGVVLAPPFETVRGQPFLVRDHARLHPALGGGDALTGLRRVAEAAAAQGLSVLLDLATDRVARAAPMLRQARDWAQAATATDAPPDPRLPPGGSEAAELSRPMPPALQDFWQQRMGEWADAGVAGLRCIAPHRVGPAFWQAVIAAARRRHPGLQMIAWTPGTPQADAVMLAGCGFDLSAASLPWWDFRASWFGEELQRMNSVAPPLLAPEAPFATRLAARDLYRGHGAAAARRALRFAALAGPAWMLPMGFEYGALHRMGDGTGEAEAFAALRDAPRTDLTAIIRDINAERRQMAAAGVPRLISAPGAAVALLRDAAGPGSRRSLVLANPALDRPASLSAASLLGALPRPGSLPAATLDNKGALTLAAGEVRSMPIQDVTPVRLPLRGGQRAALAATEWPRIAIEEVSPAVDAGRFPVKRAVGQPVDVTADVFTEGHGKIAVRLLWRPADEPAWREMPMRFVVNDIYAASFVPERIGRHLFCIEAWVDHFEAFRDEIQKKFDAAVDIKLERIEGVNLMEASAGNLSGEAAERLKAIIGEIKAAEDAQAVALFTAAETRALMTDADPRPFKIRSDPFKLDVERRAAGFASWYEIFPRSQSGDRNRHGNFDDVIRALPRVRDMGFDVLYFPPIHPIGRKNRKGPNNTLTPGPEDVGSPYAIGSEEGGHDALHPELGTLEDFRRLVRAAAEHGLELALDFAIQCSPDHPWLKQHKDWFDWRPDGSIKYAENPPKKYQDIVNVDFYAEGARPALWVALRDVVLFWVKEGVKLFRVDNPHTKPLPFWEWMIAEVRARDPEVVFLSEAFTRPKVMYRLAKVGYSQSYTYFTWRNTAWEMREYLEELNRAPVRDFFRPHFFVNTPDINPVFLQNSGRPGHLIRAALAATLSGLWGVYNGFELCEARPLAPGKEEYIDSEKYEIKVWDYDRPGNITAEITHLNRLRRENPALQTHLGVTFVPSNHEGILTFVKQTPDGSNAVLVAISMDPHQVLETHFELPQHAMGLPPGSGLTVENLLGGGEEQWGGTHRYIRLDPHQNPYLIWRIRAAA</sequence>
<comment type="caution">
    <text evidence="9">The sequence shown here is derived from an EMBL/GenBank/DDBJ whole genome shotgun (WGS) entry which is preliminary data.</text>
</comment>
<evidence type="ECO:0000256" key="4">
    <source>
        <dbReference type="ARBA" id="ARBA00023277"/>
    </source>
</evidence>
<name>A0ABS9W648_9PROT</name>
<dbReference type="Gene3D" id="2.60.40.10">
    <property type="entry name" value="Immunoglobulins"/>
    <property type="match status" value="1"/>
</dbReference>
<feature type="binding site" evidence="6">
    <location>
        <position position="738"/>
    </location>
    <ligand>
        <name>alpha-maltose 1-phosphate</name>
        <dbReference type="ChEBI" id="CHEBI:63576"/>
    </ligand>
</feature>
<dbReference type="InterPro" id="IPR021828">
    <property type="entry name" value="GlgE_dom_N/S"/>
</dbReference>
<evidence type="ECO:0000256" key="7">
    <source>
        <dbReference type="SAM" id="MobiDB-lite"/>
    </source>
</evidence>
<dbReference type="SMART" id="SM00642">
    <property type="entry name" value="Aamy"/>
    <property type="match status" value="1"/>
</dbReference>
<comment type="subunit">
    <text evidence="1 6">Homodimer.</text>
</comment>
<dbReference type="Pfam" id="PF11896">
    <property type="entry name" value="GlgE_dom_N_S"/>
    <property type="match status" value="1"/>
</dbReference>
<feature type="active site" description="Proton donor" evidence="6">
    <location>
        <position position="839"/>
    </location>
</feature>
<dbReference type="RefSeq" id="WP_120005481.1">
    <property type="nucleotide sequence ID" value="NZ_JALBUU010000004.1"/>
</dbReference>
<comment type="catalytic activity">
    <reaction evidence="5 6">
        <text>alpha-maltose 1-phosphate + [(1-&gt;4)-alpha-D-glucosyl](n) = [(1-&gt;4)-alpha-D-glucosyl](n+2) + phosphate</text>
        <dbReference type="Rhea" id="RHEA:42692"/>
        <dbReference type="Rhea" id="RHEA-COMP:9584"/>
        <dbReference type="Rhea" id="RHEA-COMP:10183"/>
        <dbReference type="ChEBI" id="CHEBI:15444"/>
        <dbReference type="ChEBI" id="CHEBI:43474"/>
        <dbReference type="ChEBI" id="CHEBI:63576"/>
        <dbReference type="EC" id="2.4.99.16"/>
    </reaction>
</comment>
<accession>A0ABS9W648</accession>
<evidence type="ECO:0000256" key="6">
    <source>
        <dbReference type="HAMAP-Rule" id="MF_02124"/>
    </source>
</evidence>
<feature type="site" description="Transition state stabilizer" evidence="6">
    <location>
        <position position="897"/>
    </location>
</feature>
<dbReference type="Gene3D" id="3.20.20.80">
    <property type="entry name" value="Glycosidases"/>
    <property type="match status" value="2"/>
</dbReference>
<evidence type="ECO:0000256" key="1">
    <source>
        <dbReference type="ARBA" id="ARBA00011738"/>
    </source>
</evidence>
<feature type="active site" description="Nucleophile" evidence="6">
    <location>
        <position position="810"/>
    </location>
</feature>
<feature type="binding site" evidence="6">
    <location>
        <begin position="951"/>
        <end position="952"/>
    </location>
    <ligand>
        <name>alpha-maltose 1-phosphate</name>
        <dbReference type="ChEBI" id="CHEBI:63576"/>
    </ligand>
</feature>
<comment type="function">
    <text evidence="6">Maltosyltransferase that uses maltose 1-phosphate (M1P) as the sugar donor to elongate linear or branched alpha-(1-&gt;4)-glucans. Is involved in a branched alpha-glucan biosynthetic pathway from trehalose, together with TreS, Mak and GlgB.</text>
</comment>
<evidence type="ECO:0000313" key="10">
    <source>
        <dbReference type="Proteomes" id="UP001201985"/>
    </source>
</evidence>
<dbReference type="EMBL" id="JALBUU010000004">
    <property type="protein sequence ID" value="MCI0754059.1"/>
    <property type="molecule type" value="Genomic_DNA"/>
</dbReference>
<reference evidence="9 10" key="1">
    <citation type="submission" date="2022-03" db="EMBL/GenBank/DDBJ databases">
        <title>Complete genome analysis of Roseomonas KG 17.1 : a prolific producer of plant growth promoters.</title>
        <authorList>
            <person name="Saadouli I."/>
            <person name="Najjari A."/>
            <person name="Mosbah A."/>
            <person name="Ouzari H.I."/>
        </authorList>
    </citation>
    <scope>NUCLEOTIDE SEQUENCE [LARGE SCALE GENOMIC DNA]</scope>
    <source>
        <strain evidence="9 10">KG17-1</strain>
    </source>
</reference>
<keyword evidence="10" id="KW-1185">Reference proteome</keyword>
<feature type="binding site" evidence="6">
    <location>
        <position position="811"/>
    </location>
    <ligand>
        <name>alpha-maltose 1-phosphate</name>
        <dbReference type="ChEBI" id="CHEBI:63576"/>
    </ligand>
</feature>
<evidence type="ECO:0000313" key="9">
    <source>
        <dbReference type="EMBL" id="MCI0754059.1"/>
    </source>
</evidence>
<protein>
    <recommendedName>
        <fullName evidence="6">Alpha-1,4-glucan:maltose-1-phosphate maltosyltransferase</fullName>
        <shortName evidence="6">GMPMT</shortName>
        <ecNumber evidence="6">2.4.99.16</ecNumber>
    </recommendedName>
    <alternativeName>
        <fullName evidence="6">(1-&gt;4)-alpha-D-glucan:maltose-1-phosphate alpha-D-maltosyltransferase</fullName>
    </alternativeName>
</protein>
<evidence type="ECO:0000256" key="3">
    <source>
        <dbReference type="ARBA" id="ARBA00022679"/>
    </source>
</evidence>
<dbReference type="InterPro" id="IPR017853">
    <property type="entry name" value="GH"/>
</dbReference>
<dbReference type="PANTHER" id="PTHR47786">
    <property type="entry name" value="ALPHA-1,4-GLUCAN:MALTOSE-1-PHOSPHATE MALTOSYLTRANSFERASE"/>
    <property type="match status" value="1"/>
</dbReference>
<dbReference type="InterPro" id="IPR049171">
    <property type="entry name" value="GLGE_C"/>
</dbReference>
<dbReference type="EC" id="2.4.99.16" evidence="6"/>
<keyword evidence="4 6" id="KW-0119">Carbohydrate metabolism</keyword>
<dbReference type="SUPFAM" id="SSF51445">
    <property type="entry name" value="(Trans)glycosidases"/>
    <property type="match status" value="2"/>
</dbReference>
<dbReference type="Proteomes" id="UP001201985">
    <property type="component" value="Unassembled WGS sequence"/>
</dbReference>
<evidence type="ECO:0000259" key="8">
    <source>
        <dbReference type="SMART" id="SM00642"/>
    </source>
</evidence>
<feature type="binding site" evidence="6">
    <location>
        <position position="678"/>
    </location>
    <ligand>
        <name>alpha-maltose 1-phosphate</name>
        <dbReference type="ChEBI" id="CHEBI:63576"/>
    </ligand>
</feature>
<dbReference type="Gene3D" id="2.60.40.1180">
    <property type="entry name" value="Golgi alpha-mannosidase II"/>
    <property type="match status" value="1"/>
</dbReference>
<feature type="compositionally biased region" description="Low complexity" evidence="7">
    <location>
        <begin position="111"/>
        <end position="121"/>
    </location>
</feature>
<dbReference type="InterPro" id="IPR013783">
    <property type="entry name" value="Ig-like_fold"/>
</dbReference>
<dbReference type="Pfam" id="PF21702">
    <property type="entry name" value="GLGE_C"/>
    <property type="match status" value="1"/>
</dbReference>
<proteinExistence type="inferred from homology"/>
<feature type="domain" description="Glycosyl hydrolase family 13 catalytic" evidence="8">
    <location>
        <begin position="630"/>
        <end position="961"/>
    </location>
</feature>
<dbReference type="InterPro" id="IPR013780">
    <property type="entry name" value="Glyco_hydro_b"/>
</dbReference>
<dbReference type="PANTHER" id="PTHR47786:SF2">
    <property type="entry name" value="GLYCOSYL HYDROLASE FAMILY 13 CATALYTIC DOMAIN-CONTAINING PROTEIN"/>
    <property type="match status" value="1"/>
</dbReference>
<dbReference type="InterPro" id="IPR026585">
    <property type="entry name" value="GlgE"/>
</dbReference>
<dbReference type="Gene3D" id="1.20.58.80">
    <property type="entry name" value="Phosphotransferase system, lactose/cellobiose-type IIA subunit"/>
    <property type="match status" value="1"/>
</dbReference>
<evidence type="ECO:0000256" key="5">
    <source>
        <dbReference type="ARBA" id="ARBA00048735"/>
    </source>
</evidence>
<dbReference type="HAMAP" id="MF_02124">
    <property type="entry name" value="GlgE"/>
    <property type="match status" value="1"/>
</dbReference>
<dbReference type="CDD" id="cd11344">
    <property type="entry name" value="AmyAc_GlgE_like"/>
    <property type="match status" value="1"/>
</dbReference>
<evidence type="ECO:0000256" key="2">
    <source>
        <dbReference type="ARBA" id="ARBA00022676"/>
    </source>
</evidence>
<dbReference type="Pfam" id="PF00128">
    <property type="entry name" value="Alpha-amylase"/>
    <property type="match status" value="1"/>
</dbReference>